<feature type="compositionally biased region" description="Low complexity" evidence="3">
    <location>
        <begin position="170"/>
        <end position="186"/>
    </location>
</feature>
<dbReference type="NCBIfam" id="TIGR01076">
    <property type="entry name" value="sortase_fam"/>
    <property type="match status" value="1"/>
</dbReference>
<reference evidence="4" key="1">
    <citation type="submission" date="2016-12" db="EMBL/GenBank/DDBJ databases">
        <title>Genome sequence of Streptomyces antioxidans MUSC 164.</title>
        <authorList>
            <person name="Lee L.-H."/>
            <person name="Ser H.-L."/>
        </authorList>
    </citation>
    <scope>NUCLEOTIDE SEQUENCE [LARGE SCALE GENOMIC DNA]</scope>
    <source>
        <strain evidence="4">MUSC 164</strain>
    </source>
</reference>
<dbReference type="RefSeq" id="WP_046088788.1">
    <property type="nucleotide sequence ID" value="NZ_LAKD02000015.1"/>
</dbReference>
<feature type="compositionally biased region" description="Low complexity" evidence="3">
    <location>
        <begin position="92"/>
        <end position="107"/>
    </location>
</feature>
<feature type="compositionally biased region" description="Low complexity" evidence="3">
    <location>
        <begin position="18"/>
        <end position="27"/>
    </location>
</feature>
<dbReference type="OrthoDB" id="5242879at2"/>
<dbReference type="InterPro" id="IPR042003">
    <property type="entry name" value="Sortase_E"/>
</dbReference>
<keyword evidence="1" id="KW-0378">Hydrolase</keyword>
<name>A0A1V4D9R5_9ACTN</name>
<dbReference type="CDD" id="cd05830">
    <property type="entry name" value="Sortase_E"/>
    <property type="match status" value="1"/>
</dbReference>
<dbReference type="Proteomes" id="UP000033615">
    <property type="component" value="Unassembled WGS sequence"/>
</dbReference>
<dbReference type="AlphaFoldDB" id="A0A1V4D9R5"/>
<comment type="caution">
    <text evidence="4">The sequence shown here is derived from an EMBL/GenBank/DDBJ whole genome shotgun (WGS) entry which is preliminary data.</text>
</comment>
<organism evidence="4 5">
    <name type="scientific">Streptomyces antioxidans</name>
    <dbReference type="NCBI Taxonomy" id="1507734"/>
    <lineage>
        <taxon>Bacteria</taxon>
        <taxon>Bacillati</taxon>
        <taxon>Actinomycetota</taxon>
        <taxon>Actinomycetes</taxon>
        <taxon>Kitasatosporales</taxon>
        <taxon>Streptomycetaceae</taxon>
        <taxon>Streptomyces</taxon>
    </lineage>
</organism>
<dbReference type="Pfam" id="PF04203">
    <property type="entry name" value="Sortase"/>
    <property type="match status" value="1"/>
</dbReference>
<dbReference type="InterPro" id="IPR005754">
    <property type="entry name" value="Sortase"/>
</dbReference>
<feature type="region of interest" description="Disordered" evidence="3">
    <location>
        <begin position="1"/>
        <end position="289"/>
    </location>
</feature>
<dbReference type="NCBIfam" id="NF033747">
    <property type="entry name" value="class_E_sortase"/>
    <property type="match status" value="1"/>
</dbReference>
<evidence type="ECO:0000256" key="3">
    <source>
        <dbReference type="SAM" id="MobiDB-lite"/>
    </source>
</evidence>
<feature type="active site" description="Acyl-thioester intermediate" evidence="2">
    <location>
        <position position="479"/>
    </location>
</feature>
<proteinExistence type="predicted"/>
<dbReference type="Gene3D" id="2.40.260.10">
    <property type="entry name" value="Sortase"/>
    <property type="match status" value="1"/>
</dbReference>
<feature type="compositionally biased region" description="Low complexity" evidence="3">
    <location>
        <begin position="119"/>
        <end position="131"/>
    </location>
</feature>
<evidence type="ECO:0000313" key="5">
    <source>
        <dbReference type="Proteomes" id="UP000033615"/>
    </source>
</evidence>
<dbReference type="InterPro" id="IPR023365">
    <property type="entry name" value="Sortase_dom-sf"/>
</dbReference>
<feature type="active site" description="Proton donor/acceptor" evidence="2">
    <location>
        <position position="410"/>
    </location>
</feature>
<feature type="compositionally biased region" description="Basic and acidic residues" evidence="3">
    <location>
        <begin position="270"/>
        <end position="288"/>
    </location>
</feature>
<evidence type="ECO:0000256" key="1">
    <source>
        <dbReference type="ARBA" id="ARBA00022801"/>
    </source>
</evidence>
<feature type="compositionally biased region" description="Basic and acidic residues" evidence="3">
    <location>
        <begin position="1"/>
        <end position="10"/>
    </location>
</feature>
<keyword evidence="5" id="KW-1185">Reference proteome</keyword>
<dbReference type="InterPro" id="IPR053465">
    <property type="entry name" value="Sortase_Class_E"/>
</dbReference>
<accession>A0A1V4D9R5</accession>
<sequence length="511" mass="54203">MTGPRPEREGAAQGAREPAPYAPYAPYGSHEQHPAPGAHGTQGDPDAFPAAAAEGLWDPQPDSAPAGPTGRSLGTASLAVPPPTGRRRRARPAAAGPEEGAEAASPPTGRRRARRLPSGAEEAAEAAGPPTGRRRARTVPTGPSGPAHAPQTPARAPGPPPRPRSGEAYPRPGEASARAPEAAETAVLPPVPPRRDDETVALRAVEPPPADQTMLLRKVGADRDGDSEPEPAPGGRAARRRAAQEAGKHAGKRGSGATRAAEGAGSAGDARPRTRMEARRAARARKDSPGVVASRVVGELFITLGVLMLLFVTYQLWWTNILAHQQADGAANNLQKKWDESGDERNPGTFSPGQGFAIIYIPKLDVKAPIAEGIDKHKVLDRGMVGHYGKSPLKTAMPWDKKGNFALAGHRNTHGEPFRYINRLKPGDEIVVETQSRYYTYAMSSILPQTPPSNTGVIKPVPPGSGFTKPGRYITLTTCTPEFTSTYRMIVWGKMVEERPRSEGKPDALVE</sequence>
<dbReference type="EMBL" id="LAKD02000015">
    <property type="protein sequence ID" value="OPF82031.1"/>
    <property type="molecule type" value="Genomic_DNA"/>
</dbReference>
<protein>
    <submittedName>
        <fullName evidence="4">Class E sortase</fullName>
    </submittedName>
</protein>
<gene>
    <name evidence="4" type="ORF">VT50_0207900</name>
</gene>
<dbReference type="SUPFAM" id="SSF63817">
    <property type="entry name" value="Sortase"/>
    <property type="match status" value="1"/>
</dbReference>
<dbReference type="GO" id="GO:0016787">
    <property type="term" value="F:hydrolase activity"/>
    <property type="evidence" value="ECO:0007669"/>
    <property type="project" value="UniProtKB-KW"/>
</dbReference>
<evidence type="ECO:0000256" key="2">
    <source>
        <dbReference type="PIRSR" id="PIRSR605754-1"/>
    </source>
</evidence>
<evidence type="ECO:0000313" key="4">
    <source>
        <dbReference type="EMBL" id="OPF82031.1"/>
    </source>
</evidence>